<protein>
    <submittedName>
        <fullName evidence="2">Uncharacterized protein</fullName>
    </submittedName>
</protein>
<comment type="caution">
    <text evidence="2">The sequence shown here is derived from an EMBL/GenBank/DDBJ whole genome shotgun (WGS) entry which is preliminary data.</text>
</comment>
<feature type="compositionally biased region" description="Pro residues" evidence="1">
    <location>
        <begin position="135"/>
        <end position="149"/>
    </location>
</feature>
<gene>
    <name evidence="2" type="ORF">Tci_663926</name>
</gene>
<organism evidence="2">
    <name type="scientific">Tanacetum cinerariifolium</name>
    <name type="common">Dalmatian daisy</name>
    <name type="synonym">Chrysanthemum cinerariifolium</name>
    <dbReference type="NCBI Taxonomy" id="118510"/>
    <lineage>
        <taxon>Eukaryota</taxon>
        <taxon>Viridiplantae</taxon>
        <taxon>Streptophyta</taxon>
        <taxon>Embryophyta</taxon>
        <taxon>Tracheophyta</taxon>
        <taxon>Spermatophyta</taxon>
        <taxon>Magnoliopsida</taxon>
        <taxon>eudicotyledons</taxon>
        <taxon>Gunneridae</taxon>
        <taxon>Pentapetalae</taxon>
        <taxon>asterids</taxon>
        <taxon>campanulids</taxon>
        <taxon>Asterales</taxon>
        <taxon>Asteraceae</taxon>
        <taxon>Asteroideae</taxon>
        <taxon>Anthemideae</taxon>
        <taxon>Anthemidinae</taxon>
        <taxon>Tanacetum</taxon>
    </lineage>
</organism>
<feature type="non-terminal residue" evidence="2">
    <location>
        <position position="1"/>
    </location>
</feature>
<feature type="region of interest" description="Disordered" evidence="1">
    <location>
        <begin position="112"/>
        <end position="159"/>
    </location>
</feature>
<dbReference type="AlphaFoldDB" id="A0A699KJR9"/>
<reference evidence="2" key="1">
    <citation type="journal article" date="2019" name="Sci. Rep.">
        <title>Draft genome of Tanacetum cinerariifolium, the natural source of mosquito coil.</title>
        <authorList>
            <person name="Yamashiro T."/>
            <person name="Shiraishi A."/>
            <person name="Satake H."/>
            <person name="Nakayama K."/>
        </authorList>
    </citation>
    <scope>NUCLEOTIDE SEQUENCE</scope>
</reference>
<evidence type="ECO:0000256" key="1">
    <source>
        <dbReference type="SAM" id="MobiDB-lite"/>
    </source>
</evidence>
<proteinExistence type="predicted"/>
<sequence length="334" mass="38062">ENLKLTVKEHVILEEPASSTRTLSSLQHIANDFSFGDLFFNDKPSEVENEKITAKTEVESMVQQASGGEVRQSWVCLYTLENLDIPQQVSKVVDEIVTDAVDWAIQAPLQNRFRDMPEHEKKKKKRYDLPKTPSGSPPHQLPPPPPPAAPSSSKTTTSVKYTAWTTTDTRLGPSVSSILKDLHMDDDMAPDEQLHSSDDEDVESAYIPKYQIEEYHKLLTDSVDESIIRHNVSKPLPLGGPPCQVIIQSNFFFNKDLEYLRHDSKGGRPALSISKMKVAYYPNVSLEQMVTDQMLIEEECKYDIAAMYGISHWWFQRQRFYIDRHTSDGNHRVV</sequence>
<name>A0A699KJR9_TANCI</name>
<dbReference type="EMBL" id="BKCJ010514235">
    <property type="protein sequence ID" value="GFA91954.1"/>
    <property type="molecule type" value="Genomic_DNA"/>
</dbReference>
<evidence type="ECO:0000313" key="2">
    <source>
        <dbReference type="EMBL" id="GFA91954.1"/>
    </source>
</evidence>
<accession>A0A699KJR9</accession>